<dbReference type="GO" id="GO:0003677">
    <property type="term" value="F:DNA binding"/>
    <property type="evidence" value="ECO:0007669"/>
    <property type="project" value="UniProtKB-KW"/>
</dbReference>
<dbReference type="InterPro" id="IPR027417">
    <property type="entry name" value="P-loop_NTPase"/>
</dbReference>
<dbReference type="EMBL" id="MU158143">
    <property type="protein sequence ID" value="KAF9521302.1"/>
    <property type="molecule type" value="Genomic_DNA"/>
</dbReference>
<dbReference type="GO" id="GO:0009378">
    <property type="term" value="F:four-way junction helicase activity"/>
    <property type="evidence" value="ECO:0007669"/>
    <property type="project" value="TreeGrafter"/>
</dbReference>
<dbReference type="Gene3D" id="3.40.50.300">
    <property type="entry name" value="P-loop containing nucleotide triphosphate hydrolases"/>
    <property type="match status" value="1"/>
</dbReference>
<dbReference type="PANTHER" id="PTHR13710">
    <property type="entry name" value="DNA HELICASE RECQ FAMILY MEMBER"/>
    <property type="match status" value="1"/>
</dbReference>
<keyword evidence="2" id="KW-0238">DNA-binding</keyword>
<evidence type="ECO:0000259" key="7">
    <source>
        <dbReference type="PROSITE" id="PS51194"/>
    </source>
</evidence>
<dbReference type="GO" id="GO:0016787">
    <property type="term" value="F:hydrolase activity"/>
    <property type="evidence" value="ECO:0007669"/>
    <property type="project" value="UniProtKB-KW"/>
</dbReference>
<keyword evidence="8" id="KW-0378">Hydrolase</keyword>
<dbReference type="InterPro" id="IPR001650">
    <property type="entry name" value="Helicase_C-like"/>
</dbReference>
<dbReference type="Pfam" id="PF00271">
    <property type="entry name" value="Helicase_C"/>
    <property type="match status" value="1"/>
</dbReference>
<name>A0A9P6E101_9AGAR</name>
<evidence type="ECO:0000313" key="8">
    <source>
        <dbReference type="EMBL" id="KAF9521302.1"/>
    </source>
</evidence>
<keyword evidence="9" id="KW-1185">Reference proteome</keyword>
<feature type="non-terminal residue" evidence="8">
    <location>
        <position position="136"/>
    </location>
</feature>
<evidence type="ECO:0000256" key="4">
    <source>
        <dbReference type="ARBA" id="ARBA00023242"/>
    </source>
</evidence>
<evidence type="ECO:0000256" key="2">
    <source>
        <dbReference type="ARBA" id="ARBA00023125"/>
    </source>
</evidence>
<gene>
    <name evidence="8" type="ORF">CPB83DRAFT_723909</name>
</gene>
<dbReference type="AlphaFoldDB" id="A0A9P6E101"/>
<sequence>AALYTGDLSSEDRLAAYLSWINGENKIMICTCAFGAGNDYPHVRLIVHAGTPQDMVGYIQEISRAGRDKRHAKCYIIPNLSQIPTIPRKQDLTGKHACWEMIFGVQLCLRYSITLFNDGKGIACGDDDCNEECSRC</sequence>
<feature type="domain" description="Helicase C-terminal" evidence="7">
    <location>
        <begin position="1"/>
        <end position="110"/>
    </location>
</feature>
<dbReference type="PROSITE" id="PS51194">
    <property type="entry name" value="HELICASE_CTER"/>
    <property type="match status" value="1"/>
</dbReference>
<feature type="non-terminal residue" evidence="8">
    <location>
        <position position="1"/>
    </location>
</feature>
<dbReference type="GO" id="GO:0005634">
    <property type="term" value="C:nucleus"/>
    <property type="evidence" value="ECO:0007669"/>
    <property type="project" value="TreeGrafter"/>
</dbReference>
<reference evidence="8" key="1">
    <citation type="submission" date="2020-11" db="EMBL/GenBank/DDBJ databases">
        <authorList>
            <consortium name="DOE Joint Genome Institute"/>
            <person name="Ahrendt S."/>
            <person name="Riley R."/>
            <person name="Andreopoulos W."/>
            <person name="Labutti K."/>
            <person name="Pangilinan J."/>
            <person name="Ruiz-Duenas F.J."/>
            <person name="Barrasa J.M."/>
            <person name="Sanchez-Garcia M."/>
            <person name="Camarero S."/>
            <person name="Miyauchi S."/>
            <person name="Serrano A."/>
            <person name="Linde D."/>
            <person name="Babiker R."/>
            <person name="Drula E."/>
            <person name="Ayuso-Fernandez I."/>
            <person name="Pacheco R."/>
            <person name="Padilla G."/>
            <person name="Ferreira P."/>
            <person name="Barriuso J."/>
            <person name="Kellner H."/>
            <person name="Castanera R."/>
            <person name="Alfaro M."/>
            <person name="Ramirez L."/>
            <person name="Pisabarro A.G."/>
            <person name="Kuo A."/>
            <person name="Tritt A."/>
            <person name="Lipzen A."/>
            <person name="He G."/>
            <person name="Yan M."/>
            <person name="Ng V."/>
            <person name="Cullen D."/>
            <person name="Martin F."/>
            <person name="Rosso M.-N."/>
            <person name="Henrissat B."/>
            <person name="Hibbett D."/>
            <person name="Martinez A.T."/>
            <person name="Grigoriev I.V."/>
        </authorList>
    </citation>
    <scope>NUCLEOTIDE SEQUENCE</scope>
    <source>
        <strain evidence="8">CBS 506.95</strain>
    </source>
</reference>
<evidence type="ECO:0000256" key="6">
    <source>
        <dbReference type="ARBA" id="ARBA00034808"/>
    </source>
</evidence>
<comment type="caution">
    <text evidence="8">The sequence shown here is derived from an EMBL/GenBank/DDBJ whole genome shotgun (WGS) entry which is preliminary data.</text>
</comment>
<accession>A0A9P6E101</accession>
<organism evidence="8 9">
    <name type="scientific">Crepidotus variabilis</name>
    <dbReference type="NCBI Taxonomy" id="179855"/>
    <lineage>
        <taxon>Eukaryota</taxon>
        <taxon>Fungi</taxon>
        <taxon>Dikarya</taxon>
        <taxon>Basidiomycota</taxon>
        <taxon>Agaricomycotina</taxon>
        <taxon>Agaricomycetes</taxon>
        <taxon>Agaricomycetidae</taxon>
        <taxon>Agaricales</taxon>
        <taxon>Agaricineae</taxon>
        <taxon>Crepidotaceae</taxon>
        <taxon>Crepidotus</taxon>
    </lineage>
</organism>
<evidence type="ECO:0000313" key="9">
    <source>
        <dbReference type="Proteomes" id="UP000807306"/>
    </source>
</evidence>
<dbReference type="GO" id="GO:0005694">
    <property type="term" value="C:chromosome"/>
    <property type="evidence" value="ECO:0007669"/>
    <property type="project" value="TreeGrafter"/>
</dbReference>
<comment type="catalytic activity">
    <reaction evidence="5">
        <text>Couples ATP hydrolysis with the unwinding of duplex DNA by translocating in the 3'-5' direction.</text>
        <dbReference type="EC" id="5.6.2.4"/>
    </reaction>
</comment>
<evidence type="ECO:0000256" key="5">
    <source>
        <dbReference type="ARBA" id="ARBA00034617"/>
    </source>
</evidence>
<protein>
    <recommendedName>
        <fullName evidence="6">DNA 3'-5' helicase</fullName>
        <ecNumber evidence="6">5.6.2.4</ecNumber>
    </recommendedName>
</protein>
<dbReference type="GO" id="GO:0000724">
    <property type="term" value="P:double-strand break repair via homologous recombination"/>
    <property type="evidence" value="ECO:0007669"/>
    <property type="project" value="TreeGrafter"/>
</dbReference>
<dbReference type="GO" id="GO:0005737">
    <property type="term" value="C:cytoplasm"/>
    <property type="evidence" value="ECO:0007669"/>
    <property type="project" value="TreeGrafter"/>
</dbReference>
<keyword evidence="3" id="KW-0413">Isomerase</keyword>
<comment type="similarity">
    <text evidence="1">Belongs to the helicase family. RecQ subfamily.</text>
</comment>
<dbReference type="PANTHER" id="PTHR13710:SF153">
    <property type="entry name" value="RECQ-LIKE DNA HELICASE BLM"/>
    <property type="match status" value="1"/>
</dbReference>
<evidence type="ECO:0000256" key="1">
    <source>
        <dbReference type="ARBA" id="ARBA00005446"/>
    </source>
</evidence>
<proteinExistence type="inferred from homology"/>
<dbReference type="SMART" id="SM00490">
    <property type="entry name" value="HELICc"/>
    <property type="match status" value="1"/>
</dbReference>
<dbReference type="GO" id="GO:0043138">
    <property type="term" value="F:3'-5' DNA helicase activity"/>
    <property type="evidence" value="ECO:0007669"/>
    <property type="project" value="UniProtKB-EC"/>
</dbReference>
<dbReference type="EC" id="5.6.2.4" evidence="6"/>
<dbReference type="SUPFAM" id="SSF52540">
    <property type="entry name" value="P-loop containing nucleoside triphosphate hydrolases"/>
    <property type="match status" value="1"/>
</dbReference>
<evidence type="ECO:0000256" key="3">
    <source>
        <dbReference type="ARBA" id="ARBA00023235"/>
    </source>
</evidence>
<keyword evidence="4" id="KW-0539">Nucleus</keyword>
<dbReference type="Proteomes" id="UP000807306">
    <property type="component" value="Unassembled WGS sequence"/>
</dbReference>
<dbReference type="OrthoDB" id="2507344at2759"/>